<feature type="domain" description="HD/PDEase" evidence="1">
    <location>
        <begin position="22"/>
        <end position="138"/>
    </location>
</feature>
<dbReference type="SUPFAM" id="SSF109604">
    <property type="entry name" value="HD-domain/PDEase-like"/>
    <property type="match status" value="1"/>
</dbReference>
<reference evidence="2 3" key="1">
    <citation type="journal article" date="2021" name="Sci. Rep.">
        <title>The distribution of antibiotic resistance genes in chicken gut microbiota commensals.</title>
        <authorList>
            <person name="Juricova H."/>
            <person name="Matiasovicova J."/>
            <person name="Kubasova T."/>
            <person name="Cejkova D."/>
            <person name="Rychlik I."/>
        </authorList>
    </citation>
    <scope>NUCLEOTIDE SEQUENCE [LARGE SCALE GENOMIC DNA]</scope>
    <source>
        <strain evidence="2 3">An574</strain>
    </source>
</reference>
<dbReference type="EMBL" id="JACJKU010000002">
    <property type="protein sequence ID" value="MBM6939932.1"/>
    <property type="molecule type" value="Genomic_DNA"/>
</dbReference>
<comment type="caution">
    <text evidence="2">The sequence shown here is derived from an EMBL/GenBank/DDBJ whole genome shotgun (WGS) entry which is preliminary data.</text>
</comment>
<keyword evidence="3" id="KW-1185">Reference proteome</keyword>
<proteinExistence type="predicted"/>
<dbReference type="Pfam" id="PF01966">
    <property type="entry name" value="HD"/>
    <property type="match status" value="1"/>
</dbReference>
<dbReference type="Proteomes" id="UP000785625">
    <property type="component" value="Unassembled WGS sequence"/>
</dbReference>
<protein>
    <submittedName>
        <fullName evidence="2">HD domain-containing protein</fullName>
    </submittedName>
</protein>
<evidence type="ECO:0000259" key="1">
    <source>
        <dbReference type="SMART" id="SM00471"/>
    </source>
</evidence>
<sequence length="218" mass="25065">MEPAAQLDAVEHYTIQKLGSDHTGHGLDHIRRVVKMTKRLAKDESIDEFIAIAAAYLHDTIDEKLVMSVKESQNELREFLRKIDFTQEQINQVMDIITKMSFADTLDGQRPELSPEGQVVQDADWLDAIGGIGIVRAIYFGGQHSERIYDPSIAPRQNMSRDDYRNLNNETIINHFYEKLLKIKSMLNTAAAQKVAQHRQQVMLDFLEEFKSEWNSEC</sequence>
<dbReference type="RefSeq" id="WP_178661300.1">
    <property type="nucleotide sequence ID" value="NZ_CALVGD010000090.1"/>
</dbReference>
<gene>
    <name evidence="2" type="ORF">H5975_00250</name>
</gene>
<evidence type="ECO:0000313" key="2">
    <source>
        <dbReference type="EMBL" id="MBM6939932.1"/>
    </source>
</evidence>
<dbReference type="Gene3D" id="1.10.472.50">
    <property type="entry name" value="HD-domain/PDEase-like"/>
    <property type="match status" value="1"/>
</dbReference>
<organism evidence="2 3">
    <name type="scientific">Limosilactobacillus coleohominis</name>
    <dbReference type="NCBI Taxonomy" id="181675"/>
    <lineage>
        <taxon>Bacteria</taxon>
        <taxon>Bacillati</taxon>
        <taxon>Bacillota</taxon>
        <taxon>Bacilli</taxon>
        <taxon>Lactobacillales</taxon>
        <taxon>Lactobacillaceae</taxon>
        <taxon>Limosilactobacillus</taxon>
    </lineage>
</organism>
<evidence type="ECO:0000313" key="3">
    <source>
        <dbReference type="Proteomes" id="UP000785625"/>
    </source>
</evidence>
<accession>A0ABS2GUH9</accession>
<dbReference type="PANTHER" id="PTHR33594">
    <property type="entry name" value="SUPERFAMILY HYDROLASE, PUTATIVE (AFU_ORTHOLOGUE AFUA_1G03035)-RELATED"/>
    <property type="match status" value="1"/>
</dbReference>
<dbReference type="CDD" id="cd00077">
    <property type="entry name" value="HDc"/>
    <property type="match status" value="1"/>
</dbReference>
<dbReference type="InterPro" id="IPR003607">
    <property type="entry name" value="HD/PDEase_dom"/>
</dbReference>
<name>A0ABS2GUH9_9LACO</name>
<dbReference type="PANTHER" id="PTHR33594:SF1">
    <property type="entry name" value="HD_PDEASE DOMAIN-CONTAINING PROTEIN"/>
    <property type="match status" value="1"/>
</dbReference>
<dbReference type="InterPro" id="IPR006674">
    <property type="entry name" value="HD_domain"/>
</dbReference>
<dbReference type="SMART" id="SM00471">
    <property type="entry name" value="HDc"/>
    <property type="match status" value="1"/>
</dbReference>
<dbReference type="Gene3D" id="1.20.58.1910">
    <property type="match status" value="1"/>
</dbReference>